<accession>F8ACA2</accession>
<evidence type="ECO:0000313" key="2">
    <source>
        <dbReference type="EMBL" id="AEH45737.1"/>
    </source>
</evidence>
<organism evidence="2 3">
    <name type="scientific">Thermodesulfatator indicus (strain DSM 15286 / JCM 11887 / CIR29812)</name>
    <dbReference type="NCBI Taxonomy" id="667014"/>
    <lineage>
        <taxon>Bacteria</taxon>
        <taxon>Pseudomonadati</taxon>
        <taxon>Thermodesulfobacteriota</taxon>
        <taxon>Thermodesulfobacteria</taxon>
        <taxon>Thermodesulfobacteriales</taxon>
        <taxon>Thermodesulfatatoraceae</taxon>
        <taxon>Thermodesulfatator</taxon>
    </lineage>
</organism>
<reference evidence="2 3" key="2">
    <citation type="journal article" date="2012" name="Stand. Genomic Sci.">
        <title>Complete genome sequence of the thermophilic sulfate-reducing ocean bacterium Thermodesulfatator indicus type strain (CIR29812(T)).</title>
        <authorList>
            <person name="Anderson I."/>
            <person name="Saunders E."/>
            <person name="Lapidus A."/>
            <person name="Nolan M."/>
            <person name="Lucas S."/>
            <person name="Tice H."/>
            <person name="Del Rio T.G."/>
            <person name="Cheng J.F."/>
            <person name="Han C."/>
            <person name="Tapia R."/>
            <person name="Goodwin L.A."/>
            <person name="Pitluck S."/>
            <person name="Liolios K."/>
            <person name="Mavromatis K."/>
            <person name="Pagani I."/>
            <person name="Ivanova N."/>
            <person name="Mikhailova N."/>
            <person name="Pati A."/>
            <person name="Chen A."/>
            <person name="Palaniappan K."/>
            <person name="Land M."/>
            <person name="Hauser L."/>
            <person name="Jeffries C.D."/>
            <person name="Chang Y.J."/>
            <person name="Brambilla E.M."/>
            <person name="Rohde M."/>
            <person name="Spring S."/>
            <person name="Goker M."/>
            <person name="Detter J.C."/>
            <person name="Woyke T."/>
            <person name="Bristow J."/>
            <person name="Eisen J.A."/>
            <person name="Markowitz V."/>
            <person name="Hugenholtz P."/>
            <person name="Kyrpides N.C."/>
            <person name="Klenk H.P."/>
        </authorList>
    </citation>
    <scope>NUCLEOTIDE SEQUENCE [LARGE SCALE GENOMIC DNA]</scope>
    <source>
        <strain evidence="3">DSM 15286 / JCM 11887 / CIR29812</strain>
    </source>
</reference>
<reference evidence="3" key="1">
    <citation type="submission" date="2011-04" db="EMBL/GenBank/DDBJ databases">
        <title>The complete genome of Thermodesulfatator indicus DSM 15286.</title>
        <authorList>
            <person name="Lucas S."/>
            <person name="Copeland A."/>
            <person name="Lapidus A."/>
            <person name="Bruce D."/>
            <person name="Goodwin L."/>
            <person name="Pitluck S."/>
            <person name="Peters L."/>
            <person name="Kyrpides N."/>
            <person name="Mavromatis K."/>
            <person name="Pagani I."/>
            <person name="Ivanova N."/>
            <person name="Saunders L."/>
            <person name="Detter J.C."/>
            <person name="Tapia R."/>
            <person name="Han C."/>
            <person name="Land M."/>
            <person name="Hauser L."/>
            <person name="Markowitz V."/>
            <person name="Cheng J.-F."/>
            <person name="Hugenholtz P."/>
            <person name="Woyke T."/>
            <person name="Wu D."/>
            <person name="Spring S."/>
            <person name="Schroeder M."/>
            <person name="Brambilla E."/>
            <person name="Klenk H.-P."/>
            <person name="Eisen J.A."/>
        </authorList>
    </citation>
    <scope>NUCLEOTIDE SEQUENCE [LARGE SCALE GENOMIC DNA]</scope>
    <source>
        <strain evidence="3">DSM 15286 / JCM 11887 / CIR29812</strain>
    </source>
</reference>
<feature type="transmembrane region" description="Helical" evidence="1">
    <location>
        <begin position="7"/>
        <end position="28"/>
    </location>
</feature>
<dbReference type="PaxDb" id="667014-Thein_1882"/>
<protein>
    <submittedName>
        <fullName evidence="2">Uncharacterized protein</fullName>
    </submittedName>
</protein>
<dbReference type="AlphaFoldDB" id="F8ACA2"/>
<dbReference type="HOGENOM" id="CLU_1805244_0_0_0"/>
<evidence type="ECO:0000256" key="1">
    <source>
        <dbReference type="SAM" id="Phobius"/>
    </source>
</evidence>
<keyword evidence="1" id="KW-0472">Membrane</keyword>
<keyword evidence="1" id="KW-0812">Transmembrane</keyword>
<dbReference type="KEGG" id="tid:Thein_1882"/>
<proteinExistence type="predicted"/>
<sequence>MIKLKNVNIIIMWIMIFTTFLSISIAIWQINSKYNKINNTLRAKTIVLPQKNKTNERFIISGEIFELNNKQKFINQKTNKKQILLLSGILVINNKKACIINGMFLKEGDTIKNIKIIKIFHNKVEIEINGQNINIKPGEKIIV</sequence>
<gene>
    <name evidence="2" type="ordered locus">Thein_1882</name>
</gene>
<dbReference type="RefSeq" id="WP_013908476.1">
    <property type="nucleotide sequence ID" value="NC_015681.1"/>
</dbReference>
<dbReference type="Proteomes" id="UP000006793">
    <property type="component" value="Chromosome"/>
</dbReference>
<keyword evidence="3" id="KW-1185">Reference proteome</keyword>
<keyword evidence="1" id="KW-1133">Transmembrane helix</keyword>
<dbReference type="STRING" id="667014.Thein_1882"/>
<name>F8ACA2_THEID</name>
<dbReference type="InParanoid" id="F8ACA2"/>
<dbReference type="EMBL" id="CP002683">
    <property type="protein sequence ID" value="AEH45737.1"/>
    <property type="molecule type" value="Genomic_DNA"/>
</dbReference>
<evidence type="ECO:0000313" key="3">
    <source>
        <dbReference type="Proteomes" id="UP000006793"/>
    </source>
</evidence>